<dbReference type="InterPro" id="IPR049315">
    <property type="entry name" value="GDC-P_N"/>
</dbReference>
<comment type="catalytic activity">
    <reaction evidence="3 4">
        <text>N(6)-[(R)-lipoyl]-L-lysyl-[glycine-cleavage complex H protein] + glycine + H(+) = N(6)-[(R)-S(8)-aminomethyldihydrolipoyl]-L-lysyl-[glycine-cleavage complex H protein] + CO2</text>
        <dbReference type="Rhea" id="RHEA:24304"/>
        <dbReference type="Rhea" id="RHEA-COMP:10494"/>
        <dbReference type="Rhea" id="RHEA-COMP:10495"/>
        <dbReference type="ChEBI" id="CHEBI:15378"/>
        <dbReference type="ChEBI" id="CHEBI:16526"/>
        <dbReference type="ChEBI" id="CHEBI:57305"/>
        <dbReference type="ChEBI" id="CHEBI:83099"/>
        <dbReference type="ChEBI" id="CHEBI:83143"/>
        <dbReference type="EC" id="1.4.4.2"/>
    </reaction>
</comment>
<evidence type="ECO:0000259" key="5">
    <source>
        <dbReference type="Pfam" id="PF02347"/>
    </source>
</evidence>
<dbReference type="STRING" id="1390249.BHU72_02220"/>
<feature type="domain" description="Glycine cleavage system P-protein N-terminal" evidence="5">
    <location>
        <begin position="4"/>
        <end position="444"/>
    </location>
</feature>
<dbReference type="Proteomes" id="UP000095255">
    <property type="component" value="Unassembled WGS sequence"/>
</dbReference>
<evidence type="ECO:0000256" key="4">
    <source>
        <dbReference type="HAMAP-Rule" id="MF_00712"/>
    </source>
</evidence>
<comment type="caution">
    <text evidence="6">The sequence shown here is derived from an EMBL/GenBank/DDBJ whole genome shotgun (WGS) entry which is preliminary data.</text>
</comment>
<gene>
    <name evidence="4" type="primary">gcvPA</name>
    <name evidence="6" type="ORF">BHU72_02220</name>
</gene>
<dbReference type="PANTHER" id="PTHR42806">
    <property type="entry name" value="GLYCINE CLEAVAGE SYSTEM P-PROTEIN"/>
    <property type="match status" value="1"/>
</dbReference>
<protein>
    <recommendedName>
        <fullName evidence="4">Probable glycine dehydrogenase (decarboxylating) subunit 1</fullName>
        <ecNumber evidence="4">1.4.4.2</ecNumber>
    </recommendedName>
    <alternativeName>
        <fullName evidence="4">Glycine cleavage system P-protein subunit 1</fullName>
    </alternativeName>
    <alternativeName>
        <fullName evidence="4">Glycine decarboxylase subunit 1</fullName>
    </alternativeName>
    <alternativeName>
        <fullName evidence="4">Glycine dehydrogenase (aminomethyl-transferring) subunit 1</fullName>
    </alternativeName>
</protein>
<keyword evidence="7" id="KW-1185">Reference proteome</keyword>
<dbReference type="OrthoDB" id="9771867at2"/>
<dbReference type="SUPFAM" id="SSF53383">
    <property type="entry name" value="PLP-dependent transferases"/>
    <property type="match status" value="1"/>
</dbReference>
<sequence>MSFRYIPNTDADRKEMLSAIGVASVEDLFDTIPEPLRYQGTLQIPPAQREDELMLSMGDLARKNATTDEYAMFLGAGAYDHYIPSVVPHLVKRSEFYTAYTPYQPEISQGILQAIFEYQTMISHLTGLPVVNASMYDGQTALAEAATMAAASTGKKKILVSETIHPESRQVIQLYCKGQGIEVEQIPWKNGQTDLGALQNMLNENVAAMLIQYPNFFGGIEDLQAIREIIHAQKALFVISTNPIALGMLRSPGDFGADIVVGEGQPLGNPLSFGGPYLGFFATTNSLMRKIPGRIVGQTFDAQGKRGYVLTLQAREQHIRREKATSNICSNQALNALTATIYLSALGKTGFRELSETNMQKAHYLFDRLHTNSKIEFPFNTPFFNEFVIQLPQDIEEVNAKLLKRKIIGGYDLGKVAIELERHMLIAVTEKRTKQQMDQLVQALEEIL</sequence>
<keyword evidence="2 4" id="KW-0560">Oxidoreductase</keyword>
<dbReference type="Gene3D" id="3.90.1150.10">
    <property type="entry name" value="Aspartate Aminotransferase, domain 1"/>
    <property type="match status" value="1"/>
</dbReference>
<dbReference type="InterPro" id="IPR020581">
    <property type="entry name" value="GDC_P"/>
</dbReference>
<evidence type="ECO:0000313" key="7">
    <source>
        <dbReference type="Proteomes" id="UP000095255"/>
    </source>
</evidence>
<dbReference type="GO" id="GO:0019464">
    <property type="term" value="P:glycine decarboxylation via glycine cleavage system"/>
    <property type="evidence" value="ECO:0007669"/>
    <property type="project" value="UniProtKB-UniRule"/>
</dbReference>
<dbReference type="RefSeq" id="WP_069701718.1">
    <property type="nucleotide sequence ID" value="NZ_MJAT01000012.1"/>
</dbReference>
<evidence type="ECO:0000256" key="2">
    <source>
        <dbReference type="ARBA" id="ARBA00023002"/>
    </source>
</evidence>
<dbReference type="InterPro" id="IPR015422">
    <property type="entry name" value="PyrdxlP-dep_Trfase_small"/>
</dbReference>
<dbReference type="GO" id="GO:0004375">
    <property type="term" value="F:glycine dehydrogenase (decarboxylating) activity"/>
    <property type="evidence" value="ECO:0007669"/>
    <property type="project" value="UniProtKB-EC"/>
</dbReference>
<dbReference type="EC" id="1.4.4.2" evidence="4"/>
<dbReference type="InterPro" id="IPR015424">
    <property type="entry name" value="PyrdxlP-dep_Trfase"/>
</dbReference>
<reference evidence="6 7" key="1">
    <citation type="submission" date="2016-09" db="EMBL/GenBank/DDBJ databases">
        <title>Desulfuribacillus arsenicus sp. nov., an obligately anaerobic, dissimilatory arsenic- and antimonate-reducing bacterium isolated from anoxic sediments.</title>
        <authorList>
            <person name="Abin C.A."/>
            <person name="Hollibaugh J.T."/>
        </authorList>
    </citation>
    <scope>NUCLEOTIDE SEQUENCE [LARGE SCALE GENOMIC DNA]</scope>
    <source>
        <strain evidence="6 7">MLFW-2</strain>
    </source>
</reference>
<dbReference type="InterPro" id="IPR015421">
    <property type="entry name" value="PyrdxlP-dep_Trfase_major"/>
</dbReference>
<organism evidence="6 7">
    <name type="scientific">Desulfuribacillus stibiiarsenatis</name>
    <dbReference type="NCBI Taxonomy" id="1390249"/>
    <lineage>
        <taxon>Bacteria</taxon>
        <taxon>Bacillati</taxon>
        <taxon>Bacillota</taxon>
        <taxon>Desulfuribacillia</taxon>
        <taxon>Desulfuribacillales</taxon>
        <taxon>Desulfuribacillaceae</taxon>
        <taxon>Desulfuribacillus</taxon>
    </lineage>
</organism>
<comment type="similarity">
    <text evidence="4">Belongs to the GcvP family. N-terminal subunit subfamily.</text>
</comment>
<comment type="subunit">
    <text evidence="4">The glycine cleavage system is composed of four proteins: P, T, L and H. In this organism, the P 'protein' is a heterodimer of two subunits.</text>
</comment>
<evidence type="ECO:0000313" key="6">
    <source>
        <dbReference type="EMBL" id="OEH85634.1"/>
    </source>
</evidence>
<comment type="function">
    <text evidence="1 4">The glycine cleavage system catalyzes the degradation of glycine. The P protein binds the alpha-amino group of glycine through its pyridoxal phosphate cofactor; CO(2) is released and the remaining methylamine moiety is then transferred to the lipoamide cofactor of the H protein.</text>
</comment>
<dbReference type="AlphaFoldDB" id="A0A1E5L6L3"/>
<dbReference type="PANTHER" id="PTHR42806:SF1">
    <property type="entry name" value="GLYCINE DEHYDROGENASE (DECARBOXYLATING)"/>
    <property type="match status" value="1"/>
</dbReference>
<dbReference type="InterPro" id="IPR023010">
    <property type="entry name" value="GcvPA"/>
</dbReference>
<dbReference type="PIRSF" id="PIRSF006815">
    <property type="entry name" value="GcvPA"/>
    <property type="match status" value="1"/>
</dbReference>
<proteinExistence type="inferred from homology"/>
<evidence type="ECO:0000256" key="1">
    <source>
        <dbReference type="ARBA" id="ARBA00003788"/>
    </source>
</evidence>
<dbReference type="Pfam" id="PF02347">
    <property type="entry name" value="GDC-P"/>
    <property type="match status" value="1"/>
</dbReference>
<dbReference type="Gene3D" id="3.40.640.10">
    <property type="entry name" value="Type I PLP-dependent aspartate aminotransferase-like (Major domain)"/>
    <property type="match status" value="1"/>
</dbReference>
<dbReference type="CDD" id="cd00613">
    <property type="entry name" value="GDC-P"/>
    <property type="match status" value="1"/>
</dbReference>
<dbReference type="HAMAP" id="MF_00712">
    <property type="entry name" value="GcvPA"/>
    <property type="match status" value="1"/>
</dbReference>
<accession>A0A1E5L6L3</accession>
<evidence type="ECO:0000256" key="3">
    <source>
        <dbReference type="ARBA" id="ARBA00049026"/>
    </source>
</evidence>
<name>A0A1E5L6L3_9FIRM</name>
<dbReference type="EMBL" id="MJAT01000012">
    <property type="protein sequence ID" value="OEH85634.1"/>
    <property type="molecule type" value="Genomic_DNA"/>
</dbReference>
<dbReference type="NCBIfam" id="NF001696">
    <property type="entry name" value="PRK00451.1"/>
    <property type="match status" value="1"/>
</dbReference>
<dbReference type="GO" id="GO:0009116">
    <property type="term" value="P:nucleoside metabolic process"/>
    <property type="evidence" value="ECO:0007669"/>
    <property type="project" value="InterPro"/>
</dbReference>